<name>A0A080ZXB7_PHYNI</name>
<dbReference type="Proteomes" id="UP000028582">
    <property type="component" value="Unassembled WGS sequence"/>
</dbReference>
<proteinExistence type="predicted"/>
<accession>A0A080ZXB7</accession>
<dbReference type="EMBL" id="ANJA01002216">
    <property type="protein sequence ID" value="ETO71278.1"/>
    <property type="molecule type" value="Genomic_DNA"/>
</dbReference>
<sequence length="64" mass="7381">MLSRDDFVKFLLSSKTVAATTLKNQAAFLFKPYRDIDGSADNLIYLNSYSKVIRHINENRRKEG</sequence>
<reference evidence="1 2" key="1">
    <citation type="submission" date="2013-11" db="EMBL/GenBank/DDBJ databases">
        <title>The Genome Sequence of Phytophthora parasitica P1976.</title>
        <authorList>
            <consortium name="The Broad Institute Genomics Platform"/>
            <person name="Russ C."/>
            <person name="Tyler B."/>
            <person name="Panabieres F."/>
            <person name="Shan W."/>
            <person name="Tripathy S."/>
            <person name="Grunwald N."/>
            <person name="Machado M."/>
            <person name="Johnson C.S."/>
            <person name="Walker B."/>
            <person name="Young S."/>
            <person name="Zeng Q."/>
            <person name="Gargeya S."/>
            <person name="Fitzgerald M."/>
            <person name="Haas B."/>
            <person name="Abouelleil A."/>
            <person name="Allen A.W."/>
            <person name="Alvarado L."/>
            <person name="Arachchi H.M."/>
            <person name="Berlin A.M."/>
            <person name="Chapman S.B."/>
            <person name="Gainer-Dewar J."/>
            <person name="Goldberg J."/>
            <person name="Griggs A."/>
            <person name="Gujja S."/>
            <person name="Hansen M."/>
            <person name="Howarth C."/>
            <person name="Imamovic A."/>
            <person name="Ireland A."/>
            <person name="Larimer J."/>
            <person name="McCowan C."/>
            <person name="Murphy C."/>
            <person name="Pearson M."/>
            <person name="Poon T.W."/>
            <person name="Priest M."/>
            <person name="Roberts A."/>
            <person name="Saif S."/>
            <person name="Shea T."/>
            <person name="Sisk P."/>
            <person name="Sykes S."/>
            <person name="Wortman J."/>
            <person name="Nusbaum C."/>
            <person name="Birren B."/>
        </authorList>
    </citation>
    <scope>NUCLEOTIDE SEQUENCE [LARGE SCALE GENOMIC DNA]</scope>
    <source>
        <strain evidence="1 2">P1976</strain>
    </source>
</reference>
<organism evidence="1 2">
    <name type="scientific">Phytophthora nicotianae P1976</name>
    <dbReference type="NCBI Taxonomy" id="1317066"/>
    <lineage>
        <taxon>Eukaryota</taxon>
        <taxon>Sar</taxon>
        <taxon>Stramenopiles</taxon>
        <taxon>Oomycota</taxon>
        <taxon>Peronosporomycetes</taxon>
        <taxon>Peronosporales</taxon>
        <taxon>Peronosporaceae</taxon>
        <taxon>Phytophthora</taxon>
    </lineage>
</organism>
<protein>
    <submittedName>
        <fullName evidence="1">Uncharacterized protein</fullName>
    </submittedName>
</protein>
<comment type="caution">
    <text evidence="1">The sequence shown here is derived from an EMBL/GenBank/DDBJ whole genome shotgun (WGS) entry which is preliminary data.</text>
</comment>
<evidence type="ECO:0000313" key="2">
    <source>
        <dbReference type="Proteomes" id="UP000028582"/>
    </source>
</evidence>
<gene>
    <name evidence="1" type="ORF">F444_12355</name>
</gene>
<evidence type="ECO:0000313" key="1">
    <source>
        <dbReference type="EMBL" id="ETO71278.1"/>
    </source>
</evidence>
<dbReference type="AlphaFoldDB" id="A0A080ZXB7"/>